<evidence type="ECO:0000256" key="1">
    <source>
        <dbReference type="ARBA" id="ARBA00009670"/>
    </source>
</evidence>
<evidence type="ECO:0000256" key="2">
    <source>
        <dbReference type="ARBA" id="ARBA00022679"/>
    </source>
</evidence>
<dbReference type="InterPro" id="IPR011009">
    <property type="entry name" value="Kinase-like_dom_sf"/>
</dbReference>
<keyword evidence="4" id="KW-0067">ATP-binding</keyword>
<protein>
    <recommendedName>
        <fullName evidence="5">ABC1 atypical kinase-like domain-containing protein</fullName>
    </recommendedName>
</protein>
<feature type="domain" description="ABC1 atypical kinase-like" evidence="5">
    <location>
        <begin position="142"/>
        <end position="240"/>
    </location>
</feature>
<dbReference type="eggNOG" id="KOG1234">
    <property type="taxonomic scope" value="Eukaryota"/>
</dbReference>
<comment type="similarity">
    <text evidence="1">Belongs to the protein kinase superfamily. ADCK protein kinase family.</text>
</comment>
<evidence type="ECO:0000259" key="5">
    <source>
        <dbReference type="Pfam" id="PF03109"/>
    </source>
</evidence>
<dbReference type="AlphaFoldDB" id="A0A0D3IYZ9"/>
<dbReference type="GeneID" id="17262632"/>
<dbReference type="HOGENOM" id="CLU_006533_9_0_1"/>
<dbReference type="CDD" id="cd13970">
    <property type="entry name" value="ABC1_ADCK3"/>
    <property type="match status" value="1"/>
</dbReference>
<keyword evidence="7" id="KW-1185">Reference proteome</keyword>
<reference evidence="7" key="1">
    <citation type="journal article" date="2013" name="Nature">
        <title>Pan genome of the phytoplankton Emiliania underpins its global distribution.</title>
        <authorList>
            <person name="Read B.A."/>
            <person name="Kegel J."/>
            <person name="Klute M.J."/>
            <person name="Kuo A."/>
            <person name="Lefebvre S.C."/>
            <person name="Maumus F."/>
            <person name="Mayer C."/>
            <person name="Miller J."/>
            <person name="Monier A."/>
            <person name="Salamov A."/>
            <person name="Young J."/>
            <person name="Aguilar M."/>
            <person name="Claverie J.M."/>
            <person name="Frickenhaus S."/>
            <person name="Gonzalez K."/>
            <person name="Herman E.K."/>
            <person name="Lin Y.C."/>
            <person name="Napier J."/>
            <person name="Ogata H."/>
            <person name="Sarno A.F."/>
            <person name="Shmutz J."/>
            <person name="Schroeder D."/>
            <person name="de Vargas C."/>
            <person name="Verret F."/>
            <person name="von Dassow P."/>
            <person name="Valentin K."/>
            <person name="Van de Peer Y."/>
            <person name="Wheeler G."/>
            <person name="Dacks J.B."/>
            <person name="Delwiche C.F."/>
            <person name="Dyhrman S.T."/>
            <person name="Glockner G."/>
            <person name="John U."/>
            <person name="Richards T."/>
            <person name="Worden A.Z."/>
            <person name="Zhang X."/>
            <person name="Grigoriev I.V."/>
            <person name="Allen A.E."/>
            <person name="Bidle K."/>
            <person name="Borodovsky M."/>
            <person name="Bowler C."/>
            <person name="Brownlee C."/>
            <person name="Cock J.M."/>
            <person name="Elias M."/>
            <person name="Gladyshev V.N."/>
            <person name="Groth M."/>
            <person name="Guda C."/>
            <person name="Hadaegh A."/>
            <person name="Iglesias-Rodriguez M.D."/>
            <person name="Jenkins J."/>
            <person name="Jones B.M."/>
            <person name="Lawson T."/>
            <person name="Leese F."/>
            <person name="Lindquist E."/>
            <person name="Lobanov A."/>
            <person name="Lomsadze A."/>
            <person name="Malik S.B."/>
            <person name="Marsh M.E."/>
            <person name="Mackinder L."/>
            <person name="Mock T."/>
            <person name="Mueller-Roeber B."/>
            <person name="Pagarete A."/>
            <person name="Parker M."/>
            <person name="Probert I."/>
            <person name="Quesneville H."/>
            <person name="Raines C."/>
            <person name="Rensing S.A."/>
            <person name="Riano-Pachon D.M."/>
            <person name="Richier S."/>
            <person name="Rokitta S."/>
            <person name="Shiraiwa Y."/>
            <person name="Soanes D.M."/>
            <person name="van der Giezen M."/>
            <person name="Wahlund T.M."/>
            <person name="Williams B."/>
            <person name="Wilson W."/>
            <person name="Wolfe G."/>
            <person name="Wurch L.L."/>
        </authorList>
    </citation>
    <scope>NUCLEOTIDE SEQUENCE</scope>
</reference>
<feature type="domain" description="ABC1 atypical kinase-like" evidence="5">
    <location>
        <begin position="46"/>
        <end position="135"/>
    </location>
</feature>
<dbReference type="GO" id="GO:0016740">
    <property type="term" value="F:transferase activity"/>
    <property type="evidence" value="ECO:0007669"/>
    <property type="project" value="UniProtKB-KW"/>
</dbReference>
<evidence type="ECO:0000313" key="6">
    <source>
        <dbReference type="EnsemblProtists" id="EOD16484"/>
    </source>
</evidence>
<dbReference type="InterPro" id="IPR004147">
    <property type="entry name" value="ABC1_dom"/>
</dbReference>
<evidence type="ECO:0000256" key="4">
    <source>
        <dbReference type="ARBA" id="ARBA00022840"/>
    </source>
</evidence>
<dbReference type="OMA" id="GYSACVE"/>
<dbReference type="RefSeq" id="XP_005768913.1">
    <property type="nucleotide sequence ID" value="XM_005768856.1"/>
</dbReference>
<sequence>MNEANVERLAATLCRLRGAALKVGQMLSFNDADVLPPAVRTLMERVRNGADWMPAWQLEESLRRELGDRWREHVEAFDEEPVAAASIGQVHRATLVDGRRVAIKVQYPGVSDSIVSDLWSMRQLVTCTGVVPPELYTGVVPPGLYLDRVLEHVLTTEWMAGLPIDKAAAEGAIEPAERDRIGERLLWLTLSELFKFRFMQTDPNWSNFLYEPRTRQLSMIDFGACREYDAPFAASYLRLAQREAILHHSRELGFLTGEEGRTMLDAHTRAAVLVGRPFADGEQPYDFGKQTISKRVTGDVQTMLRERLTPPRKEIYSLHRRLNGCFQLASRVGARIRAREILLEIERDHEAAEQAAELAAEEQATA</sequence>
<dbReference type="InterPro" id="IPR034646">
    <property type="entry name" value="ADCK3_dom"/>
</dbReference>
<dbReference type="PANTHER" id="PTHR43851">
    <property type="match status" value="1"/>
</dbReference>
<dbReference type="STRING" id="2903.R1E6H5"/>
<name>A0A0D3IYZ9_EMIH1</name>
<dbReference type="GO" id="GO:0006744">
    <property type="term" value="P:ubiquinone biosynthetic process"/>
    <property type="evidence" value="ECO:0007669"/>
    <property type="project" value="TreeGrafter"/>
</dbReference>
<dbReference type="GO" id="GO:0005524">
    <property type="term" value="F:ATP binding"/>
    <property type="evidence" value="ECO:0007669"/>
    <property type="project" value="UniProtKB-KW"/>
</dbReference>
<dbReference type="EnsemblProtists" id="EOD16484">
    <property type="protein sequence ID" value="EOD16484"/>
    <property type="gene ID" value="EMIHUDRAFT_470429"/>
</dbReference>
<accession>A0A0D3IYZ9</accession>
<reference evidence="6" key="2">
    <citation type="submission" date="2024-10" db="UniProtKB">
        <authorList>
            <consortium name="EnsemblProtists"/>
        </authorList>
    </citation>
    <scope>IDENTIFICATION</scope>
</reference>
<dbReference type="Proteomes" id="UP000013827">
    <property type="component" value="Unassembled WGS sequence"/>
</dbReference>
<dbReference type="PaxDb" id="2903-EOD16484"/>
<dbReference type="InterPro" id="IPR051409">
    <property type="entry name" value="Atypical_kinase_ADCK"/>
</dbReference>
<keyword evidence="2" id="KW-0808">Transferase</keyword>
<evidence type="ECO:0000256" key="3">
    <source>
        <dbReference type="ARBA" id="ARBA00022741"/>
    </source>
</evidence>
<dbReference type="PANTHER" id="PTHR43851:SF3">
    <property type="entry name" value="COENZYME Q8"/>
    <property type="match status" value="1"/>
</dbReference>
<dbReference type="KEGG" id="ehx:EMIHUDRAFT_470429"/>
<evidence type="ECO:0000313" key="7">
    <source>
        <dbReference type="Proteomes" id="UP000013827"/>
    </source>
</evidence>
<proteinExistence type="inferred from homology"/>
<keyword evidence="3" id="KW-0547">Nucleotide-binding</keyword>
<dbReference type="Pfam" id="PF03109">
    <property type="entry name" value="ABC1"/>
    <property type="match status" value="2"/>
</dbReference>
<organism evidence="6 7">
    <name type="scientific">Emiliania huxleyi (strain CCMP1516)</name>
    <dbReference type="NCBI Taxonomy" id="280463"/>
    <lineage>
        <taxon>Eukaryota</taxon>
        <taxon>Haptista</taxon>
        <taxon>Haptophyta</taxon>
        <taxon>Prymnesiophyceae</taxon>
        <taxon>Isochrysidales</taxon>
        <taxon>Noelaerhabdaceae</taxon>
        <taxon>Emiliania</taxon>
    </lineage>
</organism>
<dbReference type="SUPFAM" id="SSF56112">
    <property type="entry name" value="Protein kinase-like (PK-like)"/>
    <property type="match status" value="1"/>
</dbReference>